<keyword evidence="3 10" id="KW-0813">Transport</keyword>
<keyword evidence="6" id="KW-1133">Transmembrane helix</keyword>
<evidence type="ECO:0000256" key="3">
    <source>
        <dbReference type="ARBA" id="ARBA00022448"/>
    </source>
</evidence>
<name>A0A1A6A117_9TREE</name>
<dbReference type="PANTHER" id="PTHR45624">
    <property type="entry name" value="MITOCHONDRIAL BASIC AMINO ACIDS TRANSPORTER-RELATED"/>
    <property type="match status" value="1"/>
</dbReference>
<dbReference type="Gene3D" id="1.50.40.10">
    <property type="entry name" value="Mitochondrial carrier domain"/>
    <property type="match status" value="1"/>
</dbReference>
<dbReference type="PANTHER" id="PTHR45624:SF12">
    <property type="entry name" value="MITOCHONDRIAL ORNITHINE TRANSPORTER 1"/>
    <property type="match status" value="1"/>
</dbReference>
<evidence type="ECO:0000256" key="9">
    <source>
        <dbReference type="PROSITE-ProRule" id="PRU00282"/>
    </source>
</evidence>
<dbReference type="EMBL" id="KI894033">
    <property type="protein sequence ID" value="OBR83743.1"/>
    <property type="molecule type" value="Genomic_DNA"/>
</dbReference>
<evidence type="ECO:0000256" key="5">
    <source>
        <dbReference type="ARBA" id="ARBA00022737"/>
    </source>
</evidence>
<reference evidence="12" key="2">
    <citation type="submission" date="2013-07" db="EMBL/GenBank/DDBJ databases">
        <authorList>
            <consortium name="The Broad Institute Genome Sequencing Platform"/>
            <person name="Cuomo C."/>
            <person name="Litvintseva A."/>
            <person name="Chen Y."/>
            <person name="Heitman J."/>
            <person name="Sun S."/>
            <person name="Springer D."/>
            <person name="Dromer F."/>
            <person name="Young S.K."/>
            <person name="Zeng Q."/>
            <person name="Gargeya S."/>
            <person name="Fitzgerald M."/>
            <person name="Abouelleil A."/>
            <person name="Alvarado L."/>
            <person name="Berlin A.M."/>
            <person name="Chapman S.B."/>
            <person name="Dewar J."/>
            <person name="Goldberg J."/>
            <person name="Griggs A."/>
            <person name="Gujja S."/>
            <person name="Hansen M."/>
            <person name="Howarth C."/>
            <person name="Imamovic A."/>
            <person name="Larimer J."/>
            <person name="McCowan C."/>
            <person name="Murphy C."/>
            <person name="Pearson M."/>
            <person name="Priest M."/>
            <person name="Roberts A."/>
            <person name="Saif S."/>
            <person name="Shea T."/>
            <person name="Sykes S."/>
            <person name="Wortman J."/>
            <person name="Nusbaum C."/>
            <person name="Birren B."/>
        </authorList>
    </citation>
    <scope>NUCLEOTIDE SEQUENCE</scope>
    <source>
        <strain evidence="12">CBS 10117</strain>
    </source>
</reference>
<dbReference type="STRING" id="1296121.A0A1A6A117"/>
<evidence type="ECO:0000256" key="7">
    <source>
        <dbReference type="ARBA" id="ARBA00023128"/>
    </source>
</evidence>
<keyword evidence="8 9" id="KW-0472">Membrane</keyword>
<gene>
    <name evidence="11" type="ORF">I303_06023</name>
    <name evidence="12" type="ORF">I303_106003</name>
</gene>
<dbReference type="Proteomes" id="UP000078595">
    <property type="component" value="Chromosome 7"/>
</dbReference>
<dbReference type="VEuPathDB" id="FungiDB:I303_06023"/>
<evidence type="ECO:0000313" key="13">
    <source>
        <dbReference type="Proteomes" id="UP000078595"/>
    </source>
</evidence>
<dbReference type="PROSITE" id="PS50920">
    <property type="entry name" value="SOLCAR"/>
    <property type="match status" value="3"/>
</dbReference>
<evidence type="ECO:0000256" key="2">
    <source>
        <dbReference type="ARBA" id="ARBA00006375"/>
    </source>
</evidence>
<dbReference type="OrthoDB" id="409586at2759"/>
<dbReference type="GO" id="GO:1990575">
    <property type="term" value="P:mitochondrial L-ornithine transmembrane transport"/>
    <property type="evidence" value="ECO:0007669"/>
    <property type="project" value="TreeGrafter"/>
</dbReference>
<comment type="subcellular location">
    <subcellularLocation>
        <location evidence="1">Mitochondrion membrane</location>
        <topology evidence="1">Multi-pass membrane protein</topology>
    </subcellularLocation>
</comment>
<organism evidence="11">
    <name type="scientific">Kwoniella dejecticola CBS 10117</name>
    <dbReference type="NCBI Taxonomy" id="1296121"/>
    <lineage>
        <taxon>Eukaryota</taxon>
        <taxon>Fungi</taxon>
        <taxon>Dikarya</taxon>
        <taxon>Basidiomycota</taxon>
        <taxon>Agaricomycotina</taxon>
        <taxon>Tremellomycetes</taxon>
        <taxon>Tremellales</taxon>
        <taxon>Cryptococcaceae</taxon>
        <taxon>Kwoniella</taxon>
    </lineage>
</organism>
<dbReference type="EMBL" id="CP144536">
    <property type="protein sequence ID" value="WWC63403.1"/>
    <property type="molecule type" value="Genomic_DNA"/>
</dbReference>
<accession>A0A1A6A117</accession>
<evidence type="ECO:0000313" key="11">
    <source>
        <dbReference type="EMBL" id="OBR83743.1"/>
    </source>
</evidence>
<feature type="repeat" description="Solcar" evidence="9">
    <location>
        <begin position="112"/>
        <end position="204"/>
    </location>
</feature>
<feature type="repeat" description="Solcar" evidence="9">
    <location>
        <begin position="216"/>
        <end position="305"/>
    </location>
</feature>
<dbReference type="AlphaFoldDB" id="A0A1A6A117"/>
<dbReference type="GO" id="GO:0000064">
    <property type="term" value="F:L-ornithine transmembrane transporter activity"/>
    <property type="evidence" value="ECO:0007669"/>
    <property type="project" value="TreeGrafter"/>
</dbReference>
<dbReference type="InterPro" id="IPR023395">
    <property type="entry name" value="MCP_dom_sf"/>
</dbReference>
<dbReference type="RefSeq" id="XP_018261585.1">
    <property type="nucleotide sequence ID" value="XM_018409312.1"/>
</dbReference>
<evidence type="ECO:0000256" key="8">
    <source>
        <dbReference type="ARBA" id="ARBA00023136"/>
    </source>
</evidence>
<evidence type="ECO:0000313" key="12">
    <source>
        <dbReference type="EMBL" id="WWC63403.1"/>
    </source>
</evidence>
<protein>
    <submittedName>
        <fullName evidence="11">Solute carrier family 25 (Mitochondrial carnitine/acylcarnitine transporter), member 20/29</fullName>
    </submittedName>
</protein>
<dbReference type="SUPFAM" id="SSF103506">
    <property type="entry name" value="Mitochondrial carrier"/>
    <property type="match status" value="1"/>
</dbReference>
<feature type="repeat" description="Solcar" evidence="9">
    <location>
        <begin position="17"/>
        <end position="102"/>
    </location>
</feature>
<dbReference type="Pfam" id="PF00153">
    <property type="entry name" value="Mito_carr"/>
    <property type="match status" value="3"/>
</dbReference>
<dbReference type="InterPro" id="IPR018108">
    <property type="entry name" value="MCP_transmembrane"/>
</dbReference>
<dbReference type="KEGG" id="kdj:28969722"/>
<evidence type="ECO:0000256" key="4">
    <source>
        <dbReference type="ARBA" id="ARBA00022692"/>
    </source>
</evidence>
<evidence type="ECO:0000256" key="10">
    <source>
        <dbReference type="RuleBase" id="RU000488"/>
    </source>
</evidence>
<evidence type="ECO:0000256" key="1">
    <source>
        <dbReference type="ARBA" id="ARBA00004225"/>
    </source>
</evidence>
<keyword evidence="4 9" id="KW-0812">Transmembrane</keyword>
<keyword evidence="13" id="KW-1185">Reference proteome</keyword>
<reference evidence="11" key="1">
    <citation type="submission" date="2013-07" db="EMBL/GenBank/DDBJ databases">
        <title>The Genome Sequence of Cryptococcus dejecticola CBS10117.</title>
        <authorList>
            <consortium name="The Broad Institute Genome Sequencing Platform"/>
            <person name="Cuomo C."/>
            <person name="Litvintseva A."/>
            <person name="Chen Y."/>
            <person name="Heitman J."/>
            <person name="Sun S."/>
            <person name="Springer D."/>
            <person name="Dromer F."/>
            <person name="Young S.K."/>
            <person name="Zeng Q."/>
            <person name="Gargeya S."/>
            <person name="Fitzgerald M."/>
            <person name="Abouelleil A."/>
            <person name="Alvarado L."/>
            <person name="Berlin A.M."/>
            <person name="Chapman S.B."/>
            <person name="Dewar J."/>
            <person name="Goldberg J."/>
            <person name="Griggs A."/>
            <person name="Gujja S."/>
            <person name="Hansen M."/>
            <person name="Howarth C."/>
            <person name="Imamovic A."/>
            <person name="Larimer J."/>
            <person name="McCowan C."/>
            <person name="Murphy C."/>
            <person name="Pearson M."/>
            <person name="Priest M."/>
            <person name="Roberts A."/>
            <person name="Saif S."/>
            <person name="Shea T."/>
            <person name="Sykes S."/>
            <person name="Wortman J."/>
            <person name="Nusbaum C."/>
            <person name="Birren B."/>
        </authorList>
    </citation>
    <scope>NUCLEOTIDE SEQUENCE [LARGE SCALE GENOMIC DNA]</scope>
    <source>
        <strain evidence="11">CBS 10117</strain>
    </source>
</reference>
<dbReference type="InterPro" id="IPR050567">
    <property type="entry name" value="Mitochondrial_Carrier"/>
</dbReference>
<keyword evidence="7" id="KW-0496">Mitochondrion</keyword>
<reference evidence="12" key="3">
    <citation type="submission" date="2024-02" db="EMBL/GenBank/DDBJ databases">
        <title>Comparative genomics of Cryptococcus and Kwoniella reveals pathogenesis evolution and contrasting modes of karyotype evolution via chromosome fusion or intercentromeric recombination.</title>
        <authorList>
            <person name="Coelho M.A."/>
            <person name="David-Palma M."/>
            <person name="Shea T."/>
            <person name="Bowers K."/>
            <person name="McGinley-Smith S."/>
            <person name="Mohammad A.W."/>
            <person name="Gnirke A."/>
            <person name="Yurkov A.M."/>
            <person name="Nowrousian M."/>
            <person name="Sun S."/>
            <person name="Cuomo C.A."/>
            <person name="Heitman J."/>
        </authorList>
    </citation>
    <scope>NUCLEOTIDE SEQUENCE</scope>
    <source>
        <strain evidence="12">CBS 10117</strain>
    </source>
</reference>
<sequence length="307" mass="32830">MSELLSPPADGAGLPLTQTQKDLIGGSVGGIAQVLVGQPFDIVKVRIQTAPPGTYASPLDCATKLLKADGPLGFYKGTLTPLLGIGACVSIQFGALEGAKRFFSSRAKGRELRLGELWLSGAFAGVANTVVANPVEHIRIRLQTQPAVTPGSPRLYAGPLDCAVKLYKQGGGLKGVFKGQVPTMWRDGVGYGCYFMAYEALVQRHLRTTGLTREQVSPLWAVTYGAAAGYALWFSIYPVDVIKSKLQTDSLDPTKRIYKGMIDCTRQTWKAQGIKGFLGGLAPTLIRSPFANGATFVAFELAMRAMN</sequence>
<dbReference type="GeneID" id="28969722"/>
<evidence type="ECO:0000256" key="6">
    <source>
        <dbReference type="ARBA" id="ARBA00022989"/>
    </source>
</evidence>
<dbReference type="GO" id="GO:0031966">
    <property type="term" value="C:mitochondrial membrane"/>
    <property type="evidence" value="ECO:0007669"/>
    <property type="project" value="UniProtKB-SubCell"/>
</dbReference>
<proteinExistence type="inferred from homology"/>
<keyword evidence="5" id="KW-0677">Repeat</keyword>
<comment type="similarity">
    <text evidence="2 10">Belongs to the mitochondrial carrier (TC 2.A.29) family.</text>
</comment>